<feature type="transmembrane region" description="Helical" evidence="11">
    <location>
        <begin position="15"/>
        <end position="33"/>
    </location>
</feature>
<comment type="subcellular location">
    <subcellularLocation>
        <location evidence="1">Cell membrane</location>
        <topology evidence="1">Single-pass membrane protein</topology>
    </subcellularLocation>
</comment>
<dbReference type="InterPro" id="IPR003849">
    <property type="entry name" value="Preprotein_translocase_YajC"/>
</dbReference>
<evidence type="ECO:0000256" key="8">
    <source>
        <dbReference type="ARBA" id="ARBA00022989"/>
    </source>
</evidence>
<keyword evidence="5" id="KW-1003">Cell membrane</keyword>
<evidence type="ECO:0000256" key="5">
    <source>
        <dbReference type="ARBA" id="ARBA00022475"/>
    </source>
</evidence>
<comment type="similarity">
    <text evidence="2">Belongs to the YajC family.</text>
</comment>
<keyword evidence="8 11" id="KW-1133">Transmembrane helix</keyword>
<keyword evidence="4" id="KW-0813">Transport</keyword>
<dbReference type="EMBL" id="FOUZ01000005">
    <property type="protein sequence ID" value="SFN00136.1"/>
    <property type="molecule type" value="Genomic_DNA"/>
</dbReference>
<dbReference type="AlphaFoldDB" id="A0A1I4VG88"/>
<evidence type="ECO:0000256" key="6">
    <source>
        <dbReference type="ARBA" id="ARBA00022692"/>
    </source>
</evidence>
<dbReference type="OrthoDB" id="9800132at2"/>
<reference evidence="13" key="1">
    <citation type="submission" date="2016-10" db="EMBL/GenBank/DDBJ databases">
        <authorList>
            <person name="Varghese N."/>
            <person name="Submissions S."/>
        </authorList>
    </citation>
    <scope>NUCLEOTIDE SEQUENCE [LARGE SCALE GENOMIC DNA]</scope>
    <source>
        <strain evidence="13">XJ109</strain>
    </source>
</reference>
<organism evidence="12 13">
    <name type="scientific">Algoriella xinjiangensis</name>
    <dbReference type="NCBI Taxonomy" id="684065"/>
    <lineage>
        <taxon>Bacteria</taxon>
        <taxon>Pseudomonadati</taxon>
        <taxon>Bacteroidota</taxon>
        <taxon>Flavobacteriia</taxon>
        <taxon>Flavobacteriales</taxon>
        <taxon>Weeksellaceae</taxon>
        <taxon>Algoriella</taxon>
    </lineage>
</organism>
<name>A0A1I4VG88_9FLAO</name>
<evidence type="ECO:0000256" key="3">
    <source>
        <dbReference type="ARBA" id="ARBA00014962"/>
    </source>
</evidence>
<keyword evidence="13" id="KW-1185">Reference proteome</keyword>
<dbReference type="SMART" id="SM01323">
    <property type="entry name" value="YajC"/>
    <property type="match status" value="1"/>
</dbReference>
<evidence type="ECO:0000256" key="11">
    <source>
        <dbReference type="SAM" id="Phobius"/>
    </source>
</evidence>
<evidence type="ECO:0000313" key="13">
    <source>
        <dbReference type="Proteomes" id="UP000199149"/>
    </source>
</evidence>
<evidence type="ECO:0000256" key="2">
    <source>
        <dbReference type="ARBA" id="ARBA00006742"/>
    </source>
</evidence>
<evidence type="ECO:0000256" key="1">
    <source>
        <dbReference type="ARBA" id="ARBA00004162"/>
    </source>
</evidence>
<evidence type="ECO:0000256" key="9">
    <source>
        <dbReference type="ARBA" id="ARBA00023010"/>
    </source>
</evidence>
<dbReference type="NCBIfam" id="TIGR00739">
    <property type="entry name" value="yajC"/>
    <property type="match status" value="1"/>
</dbReference>
<keyword evidence="9" id="KW-0811">Translocation</keyword>
<dbReference type="PANTHER" id="PTHR33909:SF1">
    <property type="entry name" value="SEC TRANSLOCON ACCESSORY COMPLEX SUBUNIT YAJC"/>
    <property type="match status" value="1"/>
</dbReference>
<gene>
    <name evidence="12" type="ORF">SAMN05421738_105121</name>
</gene>
<dbReference type="RefSeq" id="WP_092907523.1">
    <property type="nucleotide sequence ID" value="NZ_FOUZ01000005.1"/>
</dbReference>
<evidence type="ECO:0000313" key="12">
    <source>
        <dbReference type="EMBL" id="SFN00136.1"/>
    </source>
</evidence>
<proteinExistence type="inferred from homology"/>
<sequence length="118" mass="13173">MIQTIFLQAGAQGGGMSMLLMFGGMFVIMYFFMIRPQQKKAKQEKLFQTDIKRGDQVVTTSGIHGKINEIYDDTLVIETGAGKIKFEKAAISRELTAARYGKTTEKADKTEKAVEDKN</sequence>
<dbReference type="GO" id="GO:0005886">
    <property type="term" value="C:plasma membrane"/>
    <property type="evidence" value="ECO:0007669"/>
    <property type="project" value="UniProtKB-SubCell"/>
</dbReference>
<dbReference type="PRINTS" id="PR01853">
    <property type="entry name" value="YAJCTRNLCASE"/>
</dbReference>
<dbReference type="STRING" id="684065.SAMN05421738_105121"/>
<dbReference type="GO" id="GO:0015031">
    <property type="term" value="P:protein transport"/>
    <property type="evidence" value="ECO:0007669"/>
    <property type="project" value="UniProtKB-KW"/>
</dbReference>
<accession>A0A1I4VG88</accession>
<keyword evidence="7" id="KW-0653">Protein transport</keyword>
<keyword evidence="6 11" id="KW-0812">Transmembrane</keyword>
<dbReference type="Pfam" id="PF02699">
    <property type="entry name" value="YajC"/>
    <property type="match status" value="1"/>
</dbReference>
<protein>
    <recommendedName>
        <fullName evidence="3">Sec translocon accessory complex subunit YajC</fullName>
    </recommendedName>
</protein>
<dbReference type="Proteomes" id="UP000199149">
    <property type="component" value="Unassembled WGS sequence"/>
</dbReference>
<keyword evidence="10 11" id="KW-0472">Membrane</keyword>
<evidence type="ECO:0000256" key="7">
    <source>
        <dbReference type="ARBA" id="ARBA00022927"/>
    </source>
</evidence>
<dbReference type="PANTHER" id="PTHR33909">
    <property type="entry name" value="SEC TRANSLOCON ACCESSORY COMPLEX SUBUNIT YAJC"/>
    <property type="match status" value="1"/>
</dbReference>
<evidence type="ECO:0000256" key="10">
    <source>
        <dbReference type="ARBA" id="ARBA00023136"/>
    </source>
</evidence>
<evidence type="ECO:0000256" key="4">
    <source>
        <dbReference type="ARBA" id="ARBA00022448"/>
    </source>
</evidence>